<reference evidence="1 2" key="1">
    <citation type="submission" date="2014-06" db="EMBL/GenBank/DDBJ databases">
        <authorList>
            <person name="Bishop-Lilly K.A."/>
            <person name="Broomall S.M."/>
            <person name="Chain P.S."/>
            <person name="Chertkov O."/>
            <person name="Coyne S.R."/>
            <person name="Daligault H.E."/>
            <person name="Davenport K.W."/>
            <person name="Erkkila T."/>
            <person name="Frey K.G."/>
            <person name="Gibbons H.S."/>
            <person name="Gu W."/>
            <person name="Jaissle J."/>
            <person name="Johnson S.L."/>
            <person name="Koroleva G.I."/>
            <person name="Ladner J.T."/>
            <person name="Lo C.-C."/>
            <person name="Minogue T.D."/>
            <person name="Munk C."/>
            <person name="Palacios G.F."/>
            <person name="Redden C.L."/>
            <person name="Rosenzweig C.N."/>
            <person name="Scholz M.B."/>
            <person name="Teshima H."/>
            <person name="Xu Y."/>
        </authorList>
    </citation>
    <scope>NUCLEOTIDE SEQUENCE [LARGE SCALE GENOMIC DNA]</scope>
    <source>
        <strain evidence="1 2">DWS 37UF10B-2</strain>
    </source>
</reference>
<accession>A0AA88Z448</accession>
<dbReference type="EMBL" id="JPGD01000005">
    <property type="protein sequence ID" value="KGC03745.1"/>
    <property type="molecule type" value="Genomic_DNA"/>
</dbReference>
<dbReference type="Proteomes" id="UP000029575">
    <property type="component" value="Unassembled WGS sequence"/>
</dbReference>
<evidence type="ECO:0000313" key="1">
    <source>
        <dbReference type="EMBL" id="KGC03745.1"/>
    </source>
</evidence>
<evidence type="ECO:0000313" key="2">
    <source>
        <dbReference type="Proteomes" id="UP000029575"/>
    </source>
</evidence>
<dbReference type="AlphaFoldDB" id="A0AA88Z448"/>
<name>A0AA88Z448_BURCE</name>
<gene>
    <name evidence="1" type="ORF">DM43_3916</name>
</gene>
<comment type="caution">
    <text evidence="1">The sequence shown here is derived from an EMBL/GenBank/DDBJ whole genome shotgun (WGS) entry which is preliminary data.</text>
</comment>
<dbReference type="RefSeq" id="WP_155294457.1">
    <property type="nucleotide sequence ID" value="NZ_KN150854.1"/>
</dbReference>
<sequence>MKKLMIFLFLVFIHASGICQVYTKDNNIIHVELNGYGYPMITNFKILGDTAVPHDNAGADFQMTARSVQGNAYNPTQGGDCRGNPSSLTGILENWSGASIGVPAQNGILLGVQPRNYNDPSSGDQGCVGDGALLPYQFNFGVTIGDGVYLPKEAMVVDMSIQKLTGAQDVVQHASELPAIFATASFMRYAYYADINGGISPYSISVNGVYTNDITQWPSLVNYSGVGKAVILCSIPNATNNPGQGVCMAIYSNFDTTFYLSHRFGSKGELSYFTMVGKSDPSATISDNSWHTLRRFILVGNISTLQGLIGEVSPFAISNSNW</sequence>
<organism evidence="1 2">
    <name type="scientific">Burkholderia cepacia</name>
    <name type="common">Pseudomonas cepacia</name>
    <dbReference type="NCBI Taxonomy" id="292"/>
    <lineage>
        <taxon>Bacteria</taxon>
        <taxon>Pseudomonadati</taxon>
        <taxon>Pseudomonadota</taxon>
        <taxon>Betaproteobacteria</taxon>
        <taxon>Burkholderiales</taxon>
        <taxon>Burkholderiaceae</taxon>
        <taxon>Burkholderia</taxon>
        <taxon>Burkholderia cepacia complex</taxon>
    </lineage>
</organism>
<protein>
    <submittedName>
        <fullName evidence="1">Uncharacterized protein</fullName>
    </submittedName>
</protein>
<proteinExistence type="predicted"/>